<dbReference type="Gene3D" id="2.60.40.1120">
    <property type="entry name" value="Carboxypeptidase-like, regulatory domain"/>
    <property type="match status" value="1"/>
</dbReference>
<feature type="domain" description="TonB-dependent receptor plug" evidence="4">
    <location>
        <begin position="139"/>
        <end position="217"/>
    </location>
</feature>
<dbReference type="InterPro" id="IPR036942">
    <property type="entry name" value="Beta-barrel_TonB_sf"/>
</dbReference>
<dbReference type="AlphaFoldDB" id="A0A0S2HZX6"/>
<evidence type="ECO:0000256" key="3">
    <source>
        <dbReference type="ARBA" id="ARBA00023237"/>
    </source>
</evidence>
<dbReference type="STRING" id="1307839.L21SP5_01987"/>
<evidence type="ECO:0000256" key="1">
    <source>
        <dbReference type="ARBA" id="ARBA00004442"/>
    </source>
</evidence>
<dbReference type="PANTHER" id="PTHR40980:SF4">
    <property type="entry name" value="TONB-DEPENDENT RECEPTOR-LIKE BETA-BARREL DOMAIN-CONTAINING PROTEIN"/>
    <property type="match status" value="1"/>
</dbReference>
<dbReference type="InterPro" id="IPR008969">
    <property type="entry name" value="CarboxyPept-like_regulatory"/>
</dbReference>
<dbReference type="InterPro" id="IPR041700">
    <property type="entry name" value="OMP_b-brl_3"/>
</dbReference>
<dbReference type="Pfam" id="PF13715">
    <property type="entry name" value="CarbopepD_reg_2"/>
    <property type="match status" value="1"/>
</dbReference>
<dbReference type="KEGG" id="blq:L21SP5_01987"/>
<feature type="domain" description="Outer membrane protein beta-barrel" evidence="5">
    <location>
        <begin position="377"/>
        <end position="767"/>
    </location>
</feature>
<organism evidence="6 7">
    <name type="scientific">Salinivirga cyanobacteriivorans</name>
    <dbReference type="NCBI Taxonomy" id="1307839"/>
    <lineage>
        <taxon>Bacteria</taxon>
        <taxon>Pseudomonadati</taxon>
        <taxon>Bacteroidota</taxon>
        <taxon>Bacteroidia</taxon>
        <taxon>Bacteroidales</taxon>
        <taxon>Salinivirgaceae</taxon>
        <taxon>Salinivirga</taxon>
    </lineage>
</organism>
<dbReference type="EMBL" id="CP013118">
    <property type="protein sequence ID" value="ALO15626.1"/>
    <property type="molecule type" value="Genomic_DNA"/>
</dbReference>
<gene>
    <name evidence="6" type="ORF">L21SP5_01987</name>
</gene>
<name>A0A0S2HZX6_9BACT</name>
<dbReference type="InterPro" id="IPR012910">
    <property type="entry name" value="Plug_dom"/>
</dbReference>
<evidence type="ECO:0000256" key="2">
    <source>
        <dbReference type="ARBA" id="ARBA00023136"/>
    </source>
</evidence>
<reference evidence="6 7" key="1">
    <citation type="submission" date="2015-11" db="EMBL/GenBank/DDBJ databases">
        <title>Description and complete genome sequence of a novel strain predominating in hypersaline microbial mats and representing a new family of the Bacteriodetes phylum.</title>
        <authorList>
            <person name="Spring S."/>
            <person name="Bunk B."/>
            <person name="Sproer C."/>
            <person name="Klenk H.-P."/>
        </authorList>
    </citation>
    <scope>NUCLEOTIDE SEQUENCE [LARGE SCALE GENOMIC DNA]</scope>
    <source>
        <strain evidence="6 7">L21-Spi-D4</strain>
    </source>
</reference>
<dbReference type="RefSeq" id="WP_057953066.1">
    <property type="nucleotide sequence ID" value="NZ_CP013118.1"/>
</dbReference>
<sequence>MKPKTNPFVVLTLVYLFLAISTLANKNPGIITGSIIQKENSKPVPYANVALLDNHTHQIVTGIISDANGQFTLENIAFNRYELQISFLGFEKKTINLQVNAQNNPLKIGRVILKRSAEQLDEVVVAEERLKGKQEVDRTIYTVNDKIQQTAKDGLDILKHIPGVSVDFQDNVTLEGSGNILYLVNDVPRDQQFVAQLNPEDFNKVEIITNPGVEYDADVDAVINIILKKRPKGGRGGLTLTLADPHKIASNHRGNIEYGGEKFRVFASDRLNYQSYKAYSKQKTRITNNGDITDFTQTGEGYASWLRNSTNYGIDFFINDKNTLNIYGDAYVYVRNQDEFNEQGTETINNELTRKFNLINDQKDIGRGLYNSLYYKHKFNDKGHQITSQFNYYNYKASGNHQYDYRYTYLDSILPQPFELSRNEETENRRNMFEWRNDYSRNIGKFQLKGGYWTYYQWFDNTFNSGASQEEQFQYNEFRQEAYASAASSLGKFQWSLGMRTAWSKSRIDKSATNTYLELLPQLSVMYSIKKGQSMRLTARRRIARPDMAQLNPFEMQTDSTTINTGNPDLKPEIINRAELQYSLNLRSNYIAPRLYLEYTTNSVQQSSYINPDGVSVLQPENVGKRYEYGLALTAAVNLTRWFRINAYASVYGTEVSDEKGYHETLWSSRLNGAAVLTPWEGKPYSFSAITQYIGPRLRYKAETTRDVMFLLQADAGITDNFKASVVFNPLSQNFKYEATERNDNNYYAYQEGRVDVSQLLMLTLSYNFNWGKTPKQLERSTEYESDGGNGLF</sequence>
<dbReference type="Proteomes" id="UP000064893">
    <property type="component" value="Chromosome"/>
</dbReference>
<protein>
    <submittedName>
        <fullName evidence="6">Uncharacterized protein</fullName>
    </submittedName>
</protein>
<evidence type="ECO:0000259" key="4">
    <source>
        <dbReference type="Pfam" id="PF07715"/>
    </source>
</evidence>
<keyword evidence="7" id="KW-1185">Reference proteome</keyword>
<evidence type="ECO:0000313" key="6">
    <source>
        <dbReference type="EMBL" id="ALO15626.1"/>
    </source>
</evidence>
<keyword evidence="3" id="KW-0998">Cell outer membrane</keyword>
<dbReference type="Gene3D" id="2.40.170.20">
    <property type="entry name" value="TonB-dependent receptor, beta-barrel domain"/>
    <property type="match status" value="1"/>
</dbReference>
<evidence type="ECO:0000259" key="5">
    <source>
        <dbReference type="Pfam" id="PF14905"/>
    </source>
</evidence>
<proteinExistence type="predicted"/>
<dbReference type="OrthoDB" id="905812at2"/>
<accession>A0A0S2HZX6</accession>
<keyword evidence="2" id="KW-0472">Membrane</keyword>
<comment type="subcellular location">
    <subcellularLocation>
        <location evidence="1">Cell outer membrane</location>
    </subcellularLocation>
</comment>
<dbReference type="PANTHER" id="PTHR40980">
    <property type="entry name" value="PLUG DOMAIN-CONTAINING PROTEIN"/>
    <property type="match status" value="1"/>
</dbReference>
<dbReference type="Gene3D" id="2.170.130.10">
    <property type="entry name" value="TonB-dependent receptor, plug domain"/>
    <property type="match status" value="1"/>
</dbReference>
<dbReference type="SUPFAM" id="SSF49464">
    <property type="entry name" value="Carboxypeptidase regulatory domain-like"/>
    <property type="match status" value="1"/>
</dbReference>
<dbReference type="Pfam" id="PF07715">
    <property type="entry name" value="Plug"/>
    <property type="match status" value="1"/>
</dbReference>
<dbReference type="PATRIC" id="fig|1307839.3.peg.2102"/>
<dbReference type="InterPro" id="IPR037066">
    <property type="entry name" value="Plug_dom_sf"/>
</dbReference>
<dbReference type="GO" id="GO:0009279">
    <property type="term" value="C:cell outer membrane"/>
    <property type="evidence" value="ECO:0007669"/>
    <property type="project" value="UniProtKB-SubCell"/>
</dbReference>
<dbReference type="Pfam" id="PF14905">
    <property type="entry name" value="OMP_b-brl_3"/>
    <property type="match status" value="1"/>
</dbReference>
<evidence type="ECO:0000313" key="7">
    <source>
        <dbReference type="Proteomes" id="UP000064893"/>
    </source>
</evidence>
<dbReference type="SUPFAM" id="SSF56935">
    <property type="entry name" value="Porins"/>
    <property type="match status" value="1"/>
</dbReference>